<accession>A0A0A9DH20</accession>
<protein>
    <submittedName>
        <fullName evidence="2">Uncharacterized protein</fullName>
    </submittedName>
</protein>
<evidence type="ECO:0000313" key="2">
    <source>
        <dbReference type="EMBL" id="JAD85983.1"/>
    </source>
</evidence>
<dbReference type="AlphaFoldDB" id="A0A0A9DH20"/>
<evidence type="ECO:0000256" key="1">
    <source>
        <dbReference type="SAM" id="MobiDB-lite"/>
    </source>
</evidence>
<reference evidence="2" key="1">
    <citation type="submission" date="2014-09" db="EMBL/GenBank/DDBJ databases">
        <authorList>
            <person name="Magalhaes I.L.F."/>
            <person name="Oliveira U."/>
            <person name="Santos F.R."/>
            <person name="Vidigal T.H.D.A."/>
            <person name="Brescovit A.D."/>
            <person name="Santos A.J."/>
        </authorList>
    </citation>
    <scope>NUCLEOTIDE SEQUENCE</scope>
    <source>
        <tissue evidence="2">Shoot tissue taken approximately 20 cm above the soil surface</tissue>
    </source>
</reference>
<name>A0A0A9DH20_ARUDO</name>
<reference evidence="2" key="2">
    <citation type="journal article" date="2015" name="Data Brief">
        <title>Shoot transcriptome of the giant reed, Arundo donax.</title>
        <authorList>
            <person name="Barrero R.A."/>
            <person name="Guerrero F.D."/>
            <person name="Moolhuijzen P."/>
            <person name="Goolsby J.A."/>
            <person name="Tidwell J."/>
            <person name="Bellgard S.E."/>
            <person name="Bellgard M.I."/>
        </authorList>
    </citation>
    <scope>NUCLEOTIDE SEQUENCE</scope>
    <source>
        <tissue evidence="2">Shoot tissue taken approximately 20 cm above the soil surface</tissue>
    </source>
</reference>
<dbReference type="EMBL" id="GBRH01211912">
    <property type="protein sequence ID" value="JAD85983.1"/>
    <property type="molecule type" value="Transcribed_RNA"/>
</dbReference>
<organism evidence="2">
    <name type="scientific">Arundo donax</name>
    <name type="common">Giant reed</name>
    <name type="synonym">Donax arundinaceus</name>
    <dbReference type="NCBI Taxonomy" id="35708"/>
    <lineage>
        <taxon>Eukaryota</taxon>
        <taxon>Viridiplantae</taxon>
        <taxon>Streptophyta</taxon>
        <taxon>Embryophyta</taxon>
        <taxon>Tracheophyta</taxon>
        <taxon>Spermatophyta</taxon>
        <taxon>Magnoliopsida</taxon>
        <taxon>Liliopsida</taxon>
        <taxon>Poales</taxon>
        <taxon>Poaceae</taxon>
        <taxon>PACMAD clade</taxon>
        <taxon>Arundinoideae</taxon>
        <taxon>Arundineae</taxon>
        <taxon>Arundo</taxon>
    </lineage>
</organism>
<proteinExistence type="predicted"/>
<sequence length="76" mass="8860">METELGRVRRSRGRKVPPMRTPKISLILIPLLDRRNCWLLKWPSSTARLQLRNHGMLGGNHPGILKQMRQAQSRHL</sequence>
<feature type="region of interest" description="Disordered" evidence="1">
    <location>
        <begin position="54"/>
        <end position="76"/>
    </location>
</feature>